<feature type="non-terminal residue" evidence="1">
    <location>
        <position position="1"/>
    </location>
</feature>
<reference evidence="1" key="1">
    <citation type="journal article" date="2020" name="Stud. Mycol.">
        <title>101 Dothideomycetes genomes: a test case for predicting lifestyles and emergence of pathogens.</title>
        <authorList>
            <person name="Haridas S."/>
            <person name="Albert R."/>
            <person name="Binder M."/>
            <person name="Bloem J."/>
            <person name="Labutti K."/>
            <person name="Salamov A."/>
            <person name="Andreopoulos B."/>
            <person name="Baker S."/>
            <person name="Barry K."/>
            <person name="Bills G."/>
            <person name="Bluhm B."/>
            <person name="Cannon C."/>
            <person name="Castanera R."/>
            <person name="Culley D."/>
            <person name="Daum C."/>
            <person name="Ezra D."/>
            <person name="Gonzalez J."/>
            <person name="Henrissat B."/>
            <person name="Kuo A."/>
            <person name="Liang C."/>
            <person name="Lipzen A."/>
            <person name="Lutzoni F."/>
            <person name="Magnuson J."/>
            <person name="Mondo S."/>
            <person name="Nolan M."/>
            <person name="Ohm R."/>
            <person name="Pangilinan J."/>
            <person name="Park H.-J."/>
            <person name="Ramirez L."/>
            <person name="Alfaro M."/>
            <person name="Sun H."/>
            <person name="Tritt A."/>
            <person name="Yoshinaga Y."/>
            <person name="Zwiers L.-H."/>
            <person name="Turgeon B."/>
            <person name="Goodwin S."/>
            <person name="Spatafora J."/>
            <person name="Crous P."/>
            <person name="Grigoriev I."/>
        </authorList>
    </citation>
    <scope>NUCLEOTIDE SEQUENCE</scope>
    <source>
        <strain evidence="1">ATCC 200398</strain>
    </source>
</reference>
<gene>
    <name evidence="1" type="ORF">BDR25DRAFT_212759</name>
</gene>
<comment type="caution">
    <text evidence="1">The sequence shown here is derived from an EMBL/GenBank/DDBJ whole genome shotgun (WGS) entry which is preliminary data.</text>
</comment>
<dbReference type="EMBL" id="MU003495">
    <property type="protein sequence ID" value="KAF2476119.1"/>
    <property type="molecule type" value="Genomic_DNA"/>
</dbReference>
<proteinExistence type="predicted"/>
<sequence>PGIIWTDSIPPAYVLHAKDSVELVGGTALYLGTAKADFLRERWVSVNWDVEEIQSHKEGIERKGLLKTRWLIAELGLKGIFTKGYVEYRPL</sequence>
<evidence type="ECO:0000313" key="2">
    <source>
        <dbReference type="Proteomes" id="UP000799755"/>
    </source>
</evidence>
<protein>
    <submittedName>
        <fullName evidence="1">Uncharacterized protein</fullName>
    </submittedName>
</protein>
<dbReference type="Proteomes" id="UP000799755">
    <property type="component" value="Unassembled WGS sequence"/>
</dbReference>
<evidence type="ECO:0000313" key="1">
    <source>
        <dbReference type="EMBL" id="KAF2476119.1"/>
    </source>
</evidence>
<accession>A0ACB6R9W9</accession>
<keyword evidence="2" id="KW-1185">Reference proteome</keyword>
<name>A0ACB6R9W9_9PLEO</name>
<organism evidence="1 2">
    <name type="scientific">Lindgomyces ingoldianus</name>
    <dbReference type="NCBI Taxonomy" id="673940"/>
    <lineage>
        <taxon>Eukaryota</taxon>
        <taxon>Fungi</taxon>
        <taxon>Dikarya</taxon>
        <taxon>Ascomycota</taxon>
        <taxon>Pezizomycotina</taxon>
        <taxon>Dothideomycetes</taxon>
        <taxon>Pleosporomycetidae</taxon>
        <taxon>Pleosporales</taxon>
        <taxon>Lindgomycetaceae</taxon>
        <taxon>Lindgomyces</taxon>
    </lineage>
</organism>